<sequence length="310" mass="33713">MSTYEGIWRLRQFLPCWVVQGICVGILGIISCLLIGASAVVLTVGYGAEGFAWLGYSVDDLADIAVVLGSVMLILCIVTLALDIAEAAFYRMHKLSPVFILVSACIKTAMWLGYLSFVIAMAVGSSPSPLDLIISIILAVTSICQLVLGAIHVHKQRKGLLDRGDYADLGIKAGEYETMATLPRSKTWRKSIPAITITSREWAKRNSEETDYESYRNSLIEAEVRRRSVQELDGADEPAAETQTLASSNYDASTWAAASPPQSPPLATVLSAPPLRKTYSPAYSSYHFDQADLALTGFYGAGNEGETRRF</sequence>
<feature type="transmembrane region" description="Helical" evidence="1">
    <location>
        <begin position="21"/>
        <end position="44"/>
    </location>
</feature>
<keyword evidence="3" id="KW-1185">Reference proteome</keyword>
<evidence type="ECO:0000313" key="2">
    <source>
        <dbReference type="EMBL" id="KAH6658206.1"/>
    </source>
</evidence>
<evidence type="ECO:0000313" key="3">
    <source>
        <dbReference type="Proteomes" id="UP000758603"/>
    </source>
</evidence>
<feature type="transmembrane region" description="Helical" evidence="1">
    <location>
        <begin position="97"/>
        <end position="120"/>
    </location>
</feature>
<feature type="transmembrane region" description="Helical" evidence="1">
    <location>
        <begin position="64"/>
        <end position="85"/>
    </location>
</feature>
<comment type="caution">
    <text evidence="2">The sequence shown here is derived from an EMBL/GenBank/DDBJ whole genome shotgun (WGS) entry which is preliminary data.</text>
</comment>
<keyword evidence="1" id="KW-0812">Transmembrane</keyword>
<dbReference type="AlphaFoldDB" id="A0A9P9A2H2"/>
<dbReference type="OrthoDB" id="5211263at2759"/>
<keyword evidence="1" id="KW-0472">Membrane</keyword>
<reference evidence="2" key="1">
    <citation type="journal article" date="2021" name="Nat. Commun.">
        <title>Genetic determinants of endophytism in the Arabidopsis root mycobiome.</title>
        <authorList>
            <person name="Mesny F."/>
            <person name="Miyauchi S."/>
            <person name="Thiergart T."/>
            <person name="Pickel B."/>
            <person name="Atanasova L."/>
            <person name="Karlsson M."/>
            <person name="Huettel B."/>
            <person name="Barry K.W."/>
            <person name="Haridas S."/>
            <person name="Chen C."/>
            <person name="Bauer D."/>
            <person name="Andreopoulos W."/>
            <person name="Pangilinan J."/>
            <person name="LaButti K."/>
            <person name="Riley R."/>
            <person name="Lipzen A."/>
            <person name="Clum A."/>
            <person name="Drula E."/>
            <person name="Henrissat B."/>
            <person name="Kohler A."/>
            <person name="Grigoriev I.V."/>
            <person name="Martin F.M."/>
            <person name="Hacquard S."/>
        </authorList>
    </citation>
    <scope>NUCLEOTIDE SEQUENCE</scope>
    <source>
        <strain evidence="2">MPI-SDFR-AT-0073</strain>
    </source>
</reference>
<dbReference type="GeneID" id="70134729"/>
<dbReference type="Proteomes" id="UP000758603">
    <property type="component" value="Unassembled WGS sequence"/>
</dbReference>
<evidence type="ECO:0000256" key="1">
    <source>
        <dbReference type="SAM" id="Phobius"/>
    </source>
</evidence>
<proteinExistence type="predicted"/>
<gene>
    <name evidence="2" type="ORF">BKA67DRAFT_644075</name>
</gene>
<dbReference type="EMBL" id="JAGPXC010000002">
    <property type="protein sequence ID" value="KAH6658206.1"/>
    <property type="molecule type" value="Genomic_DNA"/>
</dbReference>
<feature type="transmembrane region" description="Helical" evidence="1">
    <location>
        <begin position="132"/>
        <end position="153"/>
    </location>
</feature>
<name>A0A9P9A2H2_9PEZI</name>
<organism evidence="2 3">
    <name type="scientific">Truncatella angustata</name>
    <dbReference type="NCBI Taxonomy" id="152316"/>
    <lineage>
        <taxon>Eukaryota</taxon>
        <taxon>Fungi</taxon>
        <taxon>Dikarya</taxon>
        <taxon>Ascomycota</taxon>
        <taxon>Pezizomycotina</taxon>
        <taxon>Sordariomycetes</taxon>
        <taxon>Xylariomycetidae</taxon>
        <taxon>Amphisphaeriales</taxon>
        <taxon>Sporocadaceae</taxon>
        <taxon>Truncatella</taxon>
    </lineage>
</organism>
<dbReference type="RefSeq" id="XP_045962440.1">
    <property type="nucleotide sequence ID" value="XM_046105838.1"/>
</dbReference>
<keyword evidence="1" id="KW-1133">Transmembrane helix</keyword>
<protein>
    <submittedName>
        <fullName evidence="2">Uncharacterized protein</fullName>
    </submittedName>
</protein>
<accession>A0A9P9A2H2</accession>